<dbReference type="VEuPathDB" id="FungiDB:I7I51_02300"/>
<organism evidence="3 4">
    <name type="scientific">Ajellomyces capsulatus</name>
    <name type="common">Darling's disease fungus</name>
    <name type="synonym">Histoplasma capsulatum</name>
    <dbReference type="NCBI Taxonomy" id="5037"/>
    <lineage>
        <taxon>Eukaryota</taxon>
        <taxon>Fungi</taxon>
        <taxon>Dikarya</taxon>
        <taxon>Ascomycota</taxon>
        <taxon>Pezizomycotina</taxon>
        <taxon>Eurotiomycetes</taxon>
        <taxon>Eurotiomycetidae</taxon>
        <taxon>Onygenales</taxon>
        <taxon>Ajellomycetaceae</taxon>
        <taxon>Histoplasma</taxon>
    </lineage>
</organism>
<protein>
    <submittedName>
        <fullName evidence="3">Uncharacterized protein</fullName>
    </submittedName>
</protein>
<dbReference type="AlphaFoldDB" id="A0A8A1MDH7"/>
<accession>A0A8A1MDH7</accession>
<proteinExistence type="predicted"/>
<evidence type="ECO:0000313" key="3">
    <source>
        <dbReference type="EMBL" id="QSS62562.1"/>
    </source>
</evidence>
<keyword evidence="2" id="KW-1133">Transmembrane helix</keyword>
<feature type="region of interest" description="Disordered" evidence="1">
    <location>
        <begin position="1"/>
        <end position="24"/>
    </location>
</feature>
<evidence type="ECO:0000256" key="2">
    <source>
        <dbReference type="SAM" id="Phobius"/>
    </source>
</evidence>
<sequence>MKTDWKSELNSAKRLSQNKRTSRRISHAHATLNHATQFLQQERCIQLRQDGPGSNDQAIIWQIYKPRFRPSFGAYRFRRRLGIPALLKALILFLFHLTRGWKTLAGDCRLDVGHFKRLAAGQPPKNDRY</sequence>
<reference evidence="3" key="1">
    <citation type="submission" date="2021-01" db="EMBL/GenBank/DDBJ databases">
        <title>Chromosome-level genome assembly of a human fungal pathogen reveals clustering of transcriptionally co-regulated genes.</title>
        <authorList>
            <person name="Voorhies M."/>
            <person name="Cohen S."/>
            <person name="Shea T.P."/>
            <person name="Petrus S."/>
            <person name="Munoz J.F."/>
            <person name="Poplawski S."/>
            <person name="Goldman W.E."/>
            <person name="Michael T."/>
            <person name="Cuomo C.A."/>
            <person name="Sil A."/>
            <person name="Beyhan S."/>
        </authorList>
    </citation>
    <scope>NUCLEOTIDE SEQUENCE</scope>
    <source>
        <strain evidence="3">WU24</strain>
    </source>
</reference>
<name>A0A8A1MDH7_AJECA</name>
<keyword evidence="2" id="KW-0472">Membrane</keyword>
<gene>
    <name evidence="3" type="ORF">I7I51_02300</name>
</gene>
<evidence type="ECO:0000313" key="4">
    <source>
        <dbReference type="Proteomes" id="UP000663671"/>
    </source>
</evidence>
<dbReference type="Proteomes" id="UP000663671">
    <property type="component" value="Chromosome 7"/>
</dbReference>
<feature type="transmembrane region" description="Helical" evidence="2">
    <location>
        <begin position="81"/>
        <end position="97"/>
    </location>
</feature>
<dbReference type="EMBL" id="CP069112">
    <property type="protein sequence ID" value="QSS62562.1"/>
    <property type="molecule type" value="Genomic_DNA"/>
</dbReference>
<keyword evidence="2" id="KW-0812">Transmembrane</keyword>
<evidence type="ECO:0000256" key="1">
    <source>
        <dbReference type="SAM" id="MobiDB-lite"/>
    </source>
</evidence>